<protein>
    <submittedName>
        <fullName evidence="2">Uncharacterized protein</fullName>
    </submittedName>
</protein>
<dbReference type="EMBL" id="JAVRRF010000004">
    <property type="protein sequence ID" value="KAK5066365.1"/>
    <property type="molecule type" value="Genomic_DNA"/>
</dbReference>
<proteinExistence type="predicted"/>
<evidence type="ECO:0000313" key="2">
    <source>
        <dbReference type="EMBL" id="KAK5066365.1"/>
    </source>
</evidence>
<feature type="region of interest" description="Disordered" evidence="1">
    <location>
        <begin position="1"/>
        <end position="23"/>
    </location>
</feature>
<comment type="caution">
    <text evidence="2">The sequence shown here is derived from an EMBL/GenBank/DDBJ whole genome shotgun (WGS) entry which is preliminary data.</text>
</comment>
<feature type="compositionally biased region" description="Basic and acidic residues" evidence="1">
    <location>
        <begin position="1"/>
        <end position="11"/>
    </location>
</feature>
<name>A0ABR0JK44_9EURO</name>
<reference evidence="2 3" key="1">
    <citation type="submission" date="2023-08" db="EMBL/GenBank/DDBJ databases">
        <title>Black Yeasts Isolated from many extreme environments.</title>
        <authorList>
            <person name="Coleine C."/>
            <person name="Stajich J.E."/>
            <person name="Selbmann L."/>
        </authorList>
    </citation>
    <scope>NUCLEOTIDE SEQUENCE [LARGE SCALE GENOMIC DNA]</scope>
    <source>
        <strain evidence="2 3">CCFEE 6328</strain>
    </source>
</reference>
<feature type="compositionally biased region" description="Polar residues" evidence="1">
    <location>
        <begin position="12"/>
        <end position="23"/>
    </location>
</feature>
<sequence>MASTADIEKSYMQKSTDAPIPTAQTEAFHNANVGPDGFEGIYGDTITDVRDMLRLGSSRIVSNEAKALLNI</sequence>
<dbReference type="Proteomes" id="UP001345691">
    <property type="component" value="Unassembled WGS sequence"/>
</dbReference>
<evidence type="ECO:0000313" key="3">
    <source>
        <dbReference type="Proteomes" id="UP001345691"/>
    </source>
</evidence>
<accession>A0ABR0JK44</accession>
<gene>
    <name evidence="2" type="ORF">LTR69_002884</name>
</gene>
<organism evidence="2 3">
    <name type="scientific">Exophiala sideris</name>
    <dbReference type="NCBI Taxonomy" id="1016849"/>
    <lineage>
        <taxon>Eukaryota</taxon>
        <taxon>Fungi</taxon>
        <taxon>Dikarya</taxon>
        <taxon>Ascomycota</taxon>
        <taxon>Pezizomycotina</taxon>
        <taxon>Eurotiomycetes</taxon>
        <taxon>Chaetothyriomycetidae</taxon>
        <taxon>Chaetothyriales</taxon>
        <taxon>Herpotrichiellaceae</taxon>
        <taxon>Exophiala</taxon>
    </lineage>
</organism>
<evidence type="ECO:0000256" key="1">
    <source>
        <dbReference type="SAM" id="MobiDB-lite"/>
    </source>
</evidence>
<keyword evidence="3" id="KW-1185">Reference proteome</keyword>